<dbReference type="EC" id="3.1.3.8" evidence="5"/>
<comment type="caution">
    <text evidence="5">The sequence shown here is derived from an EMBL/GenBank/DDBJ whole genome shotgun (WGS) entry which is preliminary data.</text>
</comment>
<evidence type="ECO:0000259" key="4">
    <source>
        <dbReference type="PROSITE" id="PS51662"/>
    </source>
</evidence>
<dbReference type="PROSITE" id="PS51662">
    <property type="entry name" value="BP_PHYTASE"/>
    <property type="match status" value="1"/>
</dbReference>
<evidence type="ECO:0000313" key="6">
    <source>
        <dbReference type="Proteomes" id="UP000519004"/>
    </source>
</evidence>
<organism evidence="5 6">
    <name type="scientific">Rehaibacterium terrae</name>
    <dbReference type="NCBI Taxonomy" id="1341696"/>
    <lineage>
        <taxon>Bacteria</taxon>
        <taxon>Pseudomonadati</taxon>
        <taxon>Pseudomonadota</taxon>
        <taxon>Gammaproteobacteria</taxon>
        <taxon>Lysobacterales</taxon>
        <taxon>Lysobacteraceae</taxon>
        <taxon>Rehaibacterium</taxon>
    </lineage>
</organism>
<evidence type="ECO:0000256" key="3">
    <source>
        <dbReference type="SAM" id="SignalP"/>
    </source>
</evidence>
<dbReference type="InterPro" id="IPR011042">
    <property type="entry name" value="6-blade_b-propeller_TolB-like"/>
</dbReference>
<dbReference type="GO" id="GO:0016158">
    <property type="term" value="F:inositol hexakisphosphate 3-phosphatase activity"/>
    <property type="evidence" value="ECO:0007669"/>
    <property type="project" value="UniProtKB-EC"/>
</dbReference>
<feature type="repeat" description="NHL" evidence="2">
    <location>
        <begin position="100"/>
        <end position="142"/>
    </location>
</feature>
<evidence type="ECO:0000256" key="1">
    <source>
        <dbReference type="ARBA" id="ARBA00022737"/>
    </source>
</evidence>
<feature type="chain" id="PRO_5031473300" evidence="3">
    <location>
        <begin position="23"/>
        <end position="375"/>
    </location>
</feature>
<accession>A0A7W7Y0N4</accession>
<keyword evidence="3" id="KW-0732">Signal</keyword>
<dbReference type="EMBL" id="JACHHX010000012">
    <property type="protein sequence ID" value="MBB5015941.1"/>
    <property type="molecule type" value="Genomic_DNA"/>
</dbReference>
<dbReference type="Gene3D" id="2.120.10.30">
    <property type="entry name" value="TolB, C-terminal domain"/>
    <property type="match status" value="1"/>
</dbReference>
<gene>
    <name evidence="5" type="ORF">HNQ58_001851</name>
</gene>
<reference evidence="5 6" key="1">
    <citation type="submission" date="2020-08" db="EMBL/GenBank/DDBJ databases">
        <title>Genomic Encyclopedia of Type Strains, Phase IV (KMG-IV): sequencing the most valuable type-strain genomes for metagenomic binning, comparative biology and taxonomic classification.</title>
        <authorList>
            <person name="Goeker M."/>
        </authorList>
    </citation>
    <scope>NUCLEOTIDE SEQUENCE [LARGE SCALE GENOMIC DNA]</scope>
    <source>
        <strain evidence="5 6">DSM 25897</strain>
    </source>
</reference>
<dbReference type="RefSeq" id="WP_183948612.1">
    <property type="nucleotide sequence ID" value="NZ_JACHHX010000012.1"/>
</dbReference>
<dbReference type="PROSITE" id="PS51257">
    <property type="entry name" value="PROKAR_LIPOPROTEIN"/>
    <property type="match status" value="1"/>
</dbReference>
<name>A0A7W7Y0N4_9GAMM</name>
<evidence type="ECO:0000313" key="5">
    <source>
        <dbReference type="EMBL" id="MBB5015941.1"/>
    </source>
</evidence>
<proteinExistence type="predicted"/>
<sequence>MPLTRRLSLLLLVLLLLLVACAGPGPRPPLLEADAHRERPSSIDRSFATVAEAFIAPGIPEDTLDSPAAWLAEDGRLWLLVTAKTTHRLRIYDGERGENLRTFGRRGPNPGEFDRPNGIAVFADLLFVAERDNRRVQVLRLPELRPLATFGESELRSPYGLWLHELAPGELEVIVTDSYMEGADHDTVPPLDRLDGRLRRYRVLYEDDAVSARHVEDFGDTSTAGAIRVAESVFGDPHHDRLLVAEEHLPTGTALRVYELASGRFSGLTLGRGLFGAQAEGIALWACPDGSGYWLATDQYPDRSLFHVFDRESLTHLGTFAGETVANTDGIWLHAAGSRRFPAGVFFAVHNDEAVAAFDWRDIAAALGLRVHCED</sequence>
<feature type="signal peptide" evidence="3">
    <location>
        <begin position="1"/>
        <end position="22"/>
    </location>
</feature>
<protein>
    <submittedName>
        <fullName evidence="5">3-phytase</fullName>
        <ecNumber evidence="5">3.1.3.8</ecNumber>
    </submittedName>
</protein>
<keyword evidence="6" id="KW-1185">Reference proteome</keyword>
<keyword evidence="1" id="KW-0677">Repeat</keyword>
<dbReference type="SUPFAM" id="SSF50956">
    <property type="entry name" value="Thermostable phytase (3-phytase)"/>
    <property type="match status" value="1"/>
</dbReference>
<dbReference type="PROSITE" id="PS51125">
    <property type="entry name" value="NHL"/>
    <property type="match status" value="1"/>
</dbReference>
<dbReference type="InterPro" id="IPR003431">
    <property type="entry name" value="B-propeller_Phytase"/>
</dbReference>
<evidence type="ECO:0000256" key="2">
    <source>
        <dbReference type="PROSITE-ProRule" id="PRU00504"/>
    </source>
</evidence>
<dbReference type="AlphaFoldDB" id="A0A7W7Y0N4"/>
<dbReference type="InterPro" id="IPR001258">
    <property type="entry name" value="NHL_repeat"/>
</dbReference>
<keyword evidence="5" id="KW-0378">Hydrolase</keyword>
<feature type="domain" description="BPP" evidence="4">
    <location>
        <begin position="40"/>
        <end position="367"/>
    </location>
</feature>
<dbReference type="Proteomes" id="UP000519004">
    <property type="component" value="Unassembled WGS sequence"/>
</dbReference>